<name>A0AAD5JZP0_9FUNG</name>
<protein>
    <submittedName>
        <fullName evidence="2">Heterokaryon incompatibility protein-domain-containing protein</fullName>
    </submittedName>
</protein>
<sequence>MVYITYCRNQRSLDVVDTTQYRLNAKAGSYRPTYLLRISDWTKVPGHEAINGYCALSYVWAQSGEVVKKQGMDEYDLVDLGKHCIVEGHNIGSKDKLSTKIKRLLKINNNTRDATIMTPIEGTENEYVVQFSPSKKSKATIRHVTYEELLQQLCKDYQIEYLWYDKICIDQSNKEMKHREIKNMHRIYANACYTVAMIPELFVDSPDAFETTDPLSPTEEKLSKREAWYNMFNKAPWWRRSWTLEEVMSSRHILVIGADTRLWQHSAHTSDVPTTDDDFSGRLLDFANQHQGGGSVNQALSEAHFRTSTKEHDKVFSLASIFHEMFQDLEISYKTNIKTTLNYFYRTIAIHDLSILCFGFNRNFHGFEFNINTMRGHDLPSWTGVEGRHLYSRVATVTTWLHSPPFIHEDDMLLRVPAKYYKKLTISPYLHGYFSPLFAEDEEQVNHHKNIFMKRWEQIVVAKEETENPDIKLNIIDWSIIIFKVTNCNATHYYQPEENASVDKARPLSLTDDCKECFILPILLKYHGLLRKEVEGGPLSLAMIDGYHHYYFLPVFKKCVDEEDTGEERYKAIGLYYVGHRNDENLDSGYNEYAYLESADPDEILKTVFGQDATHDEVKEFLIQ</sequence>
<gene>
    <name evidence="2" type="ORF">BDA99DRAFT_572149</name>
</gene>
<evidence type="ECO:0000259" key="1">
    <source>
        <dbReference type="Pfam" id="PF06985"/>
    </source>
</evidence>
<dbReference type="EMBL" id="JAIXMP010000014">
    <property type="protein sequence ID" value="KAI9262167.1"/>
    <property type="molecule type" value="Genomic_DNA"/>
</dbReference>
<dbReference type="AlphaFoldDB" id="A0AAD5JZP0"/>
<keyword evidence="3" id="KW-1185">Reference proteome</keyword>
<reference evidence="2" key="1">
    <citation type="journal article" date="2022" name="IScience">
        <title>Evolution of zygomycete secretomes and the origins of terrestrial fungal ecologies.</title>
        <authorList>
            <person name="Chang Y."/>
            <person name="Wang Y."/>
            <person name="Mondo S."/>
            <person name="Ahrendt S."/>
            <person name="Andreopoulos W."/>
            <person name="Barry K."/>
            <person name="Beard J."/>
            <person name="Benny G.L."/>
            <person name="Blankenship S."/>
            <person name="Bonito G."/>
            <person name="Cuomo C."/>
            <person name="Desiro A."/>
            <person name="Gervers K.A."/>
            <person name="Hundley H."/>
            <person name="Kuo A."/>
            <person name="LaButti K."/>
            <person name="Lang B.F."/>
            <person name="Lipzen A."/>
            <person name="O'Donnell K."/>
            <person name="Pangilinan J."/>
            <person name="Reynolds N."/>
            <person name="Sandor L."/>
            <person name="Smith M.E."/>
            <person name="Tsang A."/>
            <person name="Grigoriev I.V."/>
            <person name="Stajich J.E."/>
            <person name="Spatafora J.W."/>
        </authorList>
    </citation>
    <scope>NUCLEOTIDE SEQUENCE</scope>
    <source>
        <strain evidence="2">RSA 2281</strain>
    </source>
</reference>
<dbReference type="InterPro" id="IPR010730">
    <property type="entry name" value="HET"/>
</dbReference>
<dbReference type="Pfam" id="PF06985">
    <property type="entry name" value="HET"/>
    <property type="match status" value="1"/>
</dbReference>
<dbReference type="Proteomes" id="UP001209540">
    <property type="component" value="Unassembled WGS sequence"/>
</dbReference>
<organism evidence="2 3">
    <name type="scientific">Phascolomyces articulosus</name>
    <dbReference type="NCBI Taxonomy" id="60185"/>
    <lineage>
        <taxon>Eukaryota</taxon>
        <taxon>Fungi</taxon>
        <taxon>Fungi incertae sedis</taxon>
        <taxon>Mucoromycota</taxon>
        <taxon>Mucoromycotina</taxon>
        <taxon>Mucoromycetes</taxon>
        <taxon>Mucorales</taxon>
        <taxon>Lichtheimiaceae</taxon>
        <taxon>Phascolomyces</taxon>
    </lineage>
</organism>
<evidence type="ECO:0000313" key="2">
    <source>
        <dbReference type="EMBL" id="KAI9262167.1"/>
    </source>
</evidence>
<feature type="domain" description="Heterokaryon incompatibility" evidence="1">
    <location>
        <begin position="145"/>
        <end position="246"/>
    </location>
</feature>
<evidence type="ECO:0000313" key="3">
    <source>
        <dbReference type="Proteomes" id="UP001209540"/>
    </source>
</evidence>
<comment type="caution">
    <text evidence="2">The sequence shown here is derived from an EMBL/GenBank/DDBJ whole genome shotgun (WGS) entry which is preliminary data.</text>
</comment>
<reference evidence="2" key="2">
    <citation type="submission" date="2023-02" db="EMBL/GenBank/DDBJ databases">
        <authorList>
            <consortium name="DOE Joint Genome Institute"/>
            <person name="Mondo S.J."/>
            <person name="Chang Y."/>
            <person name="Wang Y."/>
            <person name="Ahrendt S."/>
            <person name="Andreopoulos W."/>
            <person name="Barry K."/>
            <person name="Beard J."/>
            <person name="Benny G.L."/>
            <person name="Blankenship S."/>
            <person name="Bonito G."/>
            <person name="Cuomo C."/>
            <person name="Desiro A."/>
            <person name="Gervers K.A."/>
            <person name="Hundley H."/>
            <person name="Kuo A."/>
            <person name="LaButti K."/>
            <person name="Lang B.F."/>
            <person name="Lipzen A."/>
            <person name="O'Donnell K."/>
            <person name="Pangilinan J."/>
            <person name="Reynolds N."/>
            <person name="Sandor L."/>
            <person name="Smith M.W."/>
            <person name="Tsang A."/>
            <person name="Grigoriev I.V."/>
            <person name="Stajich J.E."/>
            <person name="Spatafora J.W."/>
        </authorList>
    </citation>
    <scope>NUCLEOTIDE SEQUENCE</scope>
    <source>
        <strain evidence="2">RSA 2281</strain>
    </source>
</reference>
<proteinExistence type="predicted"/>
<accession>A0AAD5JZP0</accession>
<dbReference type="InterPro" id="IPR052895">
    <property type="entry name" value="HetReg/Transcr_Mod"/>
</dbReference>
<dbReference type="PANTHER" id="PTHR24148:SF64">
    <property type="entry name" value="HETEROKARYON INCOMPATIBILITY DOMAIN-CONTAINING PROTEIN"/>
    <property type="match status" value="1"/>
</dbReference>
<dbReference type="PANTHER" id="PTHR24148">
    <property type="entry name" value="ANKYRIN REPEAT DOMAIN-CONTAINING PROTEIN 39 HOMOLOG-RELATED"/>
    <property type="match status" value="1"/>
</dbReference>